<reference evidence="3" key="1">
    <citation type="submission" date="2018-05" db="EMBL/GenBank/DDBJ databases">
        <authorList>
            <person name="Lanie J.A."/>
            <person name="Ng W.-L."/>
            <person name="Kazmierczak K.M."/>
            <person name="Andrzejewski T.M."/>
            <person name="Davidsen T.M."/>
            <person name="Wayne K.J."/>
            <person name="Tettelin H."/>
            <person name="Glass J.I."/>
            <person name="Rusch D."/>
            <person name="Podicherti R."/>
            <person name="Tsui H.-C.T."/>
            <person name="Winkler M.E."/>
        </authorList>
    </citation>
    <scope>NUCLEOTIDE SEQUENCE</scope>
</reference>
<dbReference type="EMBL" id="UINC01131833">
    <property type="protein sequence ID" value="SVD13778.1"/>
    <property type="molecule type" value="Genomic_DNA"/>
</dbReference>
<evidence type="ECO:0000259" key="2">
    <source>
        <dbReference type="Pfam" id="PF13828"/>
    </source>
</evidence>
<dbReference type="Pfam" id="PF13828">
    <property type="entry name" value="DUF4190"/>
    <property type="match status" value="1"/>
</dbReference>
<sequence length="88" mass="9231">MQEQSNGMAIASMVCGICSLVFFIFFGVVLAIVAVVLGHIHLSNIKKDPQHYSGRGMAVAGLATGYVSIGFSVLSLIFLGSSFAFLSS</sequence>
<dbReference type="AlphaFoldDB" id="A0A382SX79"/>
<accession>A0A382SX79</accession>
<keyword evidence="1" id="KW-1133">Transmembrane helix</keyword>
<evidence type="ECO:0000313" key="3">
    <source>
        <dbReference type="EMBL" id="SVD13778.1"/>
    </source>
</evidence>
<organism evidence="3">
    <name type="scientific">marine metagenome</name>
    <dbReference type="NCBI Taxonomy" id="408172"/>
    <lineage>
        <taxon>unclassified sequences</taxon>
        <taxon>metagenomes</taxon>
        <taxon>ecological metagenomes</taxon>
    </lineage>
</organism>
<feature type="transmembrane region" description="Helical" evidence="1">
    <location>
        <begin position="6"/>
        <end position="37"/>
    </location>
</feature>
<gene>
    <name evidence="3" type="ORF">METZ01_LOCUS366632</name>
</gene>
<protein>
    <recommendedName>
        <fullName evidence="2">DUF4190 domain-containing protein</fullName>
    </recommendedName>
</protein>
<keyword evidence="1" id="KW-0812">Transmembrane</keyword>
<feature type="domain" description="DUF4190" evidence="2">
    <location>
        <begin position="8"/>
        <end position="74"/>
    </location>
</feature>
<feature type="transmembrane region" description="Helical" evidence="1">
    <location>
        <begin position="58"/>
        <end position="86"/>
    </location>
</feature>
<name>A0A382SX79_9ZZZZ</name>
<dbReference type="InterPro" id="IPR025241">
    <property type="entry name" value="DUF4190"/>
</dbReference>
<keyword evidence="1" id="KW-0472">Membrane</keyword>
<proteinExistence type="predicted"/>
<evidence type="ECO:0000256" key="1">
    <source>
        <dbReference type="SAM" id="Phobius"/>
    </source>
</evidence>